<evidence type="ECO:0000256" key="6">
    <source>
        <dbReference type="ARBA" id="ARBA00023136"/>
    </source>
</evidence>
<feature type="domain" description="Peptidase S54 rhomboid" evidence="9">
    <location>
        <begin position="71"/>
        <end position="225"/>
    </location>
</feature>
<keyword evidence="4" id="KW-0378">Hydrolase</keyword>
<evidence type="ECO:0000259" key="9">
    <source>
        <dbReference type="Pfam" id="PF01694"/>
    </source>
</evidence>
<sequence>MTDHNAQPIEGATGHEPGAARGVPLVTAALVTANVGYYLYQGLNGNPWIDPSADQLLAWGGNAAMLTLTGDSWRLLSSVFVHGGLMHLVMNMYMLLILGSLAERRFGRIGLLMLFLAGGIVASCTSTWWQSLHTMGTDLLGRPFVRMVVGVGASGAIMAVAGALLAAHAVKSWYSSDHRSLAEAGFGKELGQVVAINLGMGFLMPGVDNAAHLGGVVAGLLMGASLQYVAELASTLIEMVSRVAIPAALAALCVAGLLHGSDWAEMRELRGLRDEQQAGESRANAEQQRVDAQKQAAESERNALPPPVSDEEARGRVIPFGESGTSFALSADGKTAYAVDHYQNKIQVIDLQRGAVVQSIAGPKAVIKGNCMDIFCGDPAAADIALLRQRPAALVSSMQKNAVVLIDLAAGQVSKTIAVGKSPNAILLSADDKRAYVHNVFDDTISVVDVDSAAVVQTLALPKEARSGSRPGHRLPMWLNADGTRLWVAFSEGAAGRQLSFDTATLKPVDSQEMSEVPDSVVRLSDSDGSVMALMADGVRVVHDGSTEGQPAWPFCTRIQPMQSAVSRAAGQPSRVAIADYRGYNGQDSLIHVANLQTSVTLGQYPVAGVAMKVQFSEDGSHVYAVTNGGSFVDIDTRKRLADRDDTPLLCSR</sequence>
<comment type="similarity">
    <text evidence="2">Belongs to the peptidase S54 family.</text>
</comment>
<evidence type="ECO:0000256" key="4">
    <source>
        <dbReference type="ARBA" id="ARBA00022801"/>
    </source>
</evidence>
<feature type="transmembrane region" description="Helical" evidence="8">
    <location>
        <begin position="109"/>
        <end position="129"/>
    </location>
</feature>
<evidence type="ECO:0000256" key="1">
    <source>
        <dbReference type="ARBA" id="ARBA00004141"/>
    </source>
</evidence>
<dbReference type="GO" id="GO:0006508">
    <property type="term" value="P:proteolysis"/>
    <property type="evidence" value="ECO:0007669"/>
    <property type="project" value="UniProtKB-KW"/>
</dbReference>
<evidence type="ECO:0000256" key="2">
    <source>
        <dbReference type="ARBA" id="ARBA00009045"/>
    </source>
</evidence>
<gene>
    <name evidence="10" type="ORF">AACH06_17145</name>
</gene>
<name>A0ABU9BRY9_9BURK</name>
<dbReference type="EMBL" id="JBBUTG010000011">
    <property type="protein sequence ID" value="MEK8032551.1"/>
    <property type="molecule type" value="Genomic_DNA"/>
</dbReference>
<dbReference type="SUPFAM" id="SSF144091">
    <property type="entry name" value="Rhomboid-like"/>
    <property type="match status" value="1"/>
</dbReference>
<dbReference type="InterPro" id="IPR015943">
    <property type="entry name" value="WD40/YVTN_repeat-like_dom_sf"/>
</dbReference>
<keyword evidence="6 8" id="KW-0472">Membrane</keyword>
<dbReference type="InterPro" id="IPR035952">
    <property type="entry name" value="Rhomboid-like_sf"/>
</dbReference>
<evidence type="ECO:0000256" key="7">
    <source>
        <dbReference type="SAM" id="MobiDB-lite"/>
    </source>
</evidence>
<dbReference type="Gene3D" id="2.130.10.10">
    <property type="entry name" value="YVTN repeat-like/Quinoprotein amine dehydrogenase"/>
    <property type="match status" value="1"/>
</dbReference>
<comment type="subcellular location">
    <subcellularLocation>
        <location evidence="1">Membrane</location>
        <topology evidence="1">Multi-pass membrane protein</topology>
    </subcellularLocation>
</comment>
<feature type="compositionally biased region" description="Basic and acidic residues" evidence="7">
    <location>
        <begin position="288"/>
        <end position="301"/>
    </location>
</feature>
<dbReference type="Pfam" id="PF01694">
    <property type="entry name" value="Rhomboid"/>
    <property type="match status" value="1"/>
</dbReference>
<dbReference type="SUPFAM" id="SSF50960">
    <property type="entry name" value="TolB, C-terminal domain"/>
    <property type="match status" value="1"/>
</dbReference>
<dbReference type="PANTHER" id="PTHR43731">
    <property type="entry name" value="RHOMBOID PROTEASE"/>
    <property type="match status" value="1"/>
</dbReference>
<proteinExistence type="inferred from homology"/>
<keyword evidence="5 8" id="KW-1133">Transmembrane helix</keyword>
<dbReference type="Gene3D" id="1.20.1540.10">
    <property type="entry name" value="Rhomboid-like"/>
    <property type="match status" value="1"/>
</dbReference>
<dbReference type="RefSeq" id="WP_341426974.1">
    <property type="nucleotide sequence ID" value="NZ_JBBUTG010000011.1"/>
</dbReference>
<feature type="region of interest" description="Disordered" evidence="7">
    <location>
        <begin position="274"/>
        <end position="314"/>
    </location>
</feature>
<comment type="caution">
    <text evidence="10">The sequence shown here is derived from an EMBL/GenBank/DDBJ whole genome shotgun (WGS) entry which is preliminary data.</text>
</comment>
<dbReference type="InterPro" id="IPR011048">
    <property type="entry name" value="Haem_d1_sf"/>
</dbReference>
<feature type="transmembrane region" description="Helical" evidence="8">
    <location>
        <begin position="75"/>
        <end position="97"/>
    </location>
</feature>
<evidence type="ECO:0000256" key="5">
    <source>
        <dbReference type="ARBA" id="ARBA00022989"/>
    </source>
</evidence>
<evidence type="ECO:0000256" key="3">
    <source>
        <dbReference type="ARBA" id="ARBA00022692"/>
    </source>
</evidence>
<evidence type="ECO:0000313" key="11">
    <source>
        <dbReference type="Proteomes" id="UP001371218"/>
    </source>
</evidence>
<evidence type="ECO:0000256" key="8">
    <source>
        <dbReference type="SAM" id="Phobius"/>
    </source>
</evidence>
<keyword evidence="10" id="KW-0645">Protease</keyword>
<keyword evidence="3 8" id="KW-0812">Transmembrane</keyword>
<feature type="transmembrane region" description="Helical" evidence="8">
    <location>
        <begin position="210"/>
        <end position="230"/>
    </location>
</feature>
<dbReference type="SUPFAM" id="SSF51004">
    <property type="entry name" value="C-terminal (heme d1) domain of cytochrome cd1-nitrite reductase"/>
    <property type="match status" value="1"/>
</dbReference>
<dbReference type="InterPro" id="IPR050925">
    <property type="entry name" value="Rhomboid_protease_S54"/>
</dbReference>
<feature type="transmembrane region" description="Helical" evidence="8">
    <location>
        <begin position="242"/>
        <end position="260"/>
    </location>
</feature>
<evidence type="ECO:0000313" key="10">
    <source>
        <dbReference type="EMBL" id="MEK8032551.1"/>
    </source>
</evidence>
<protein>
    <submittedName>
        <fullName evidence="10">Rhomboid family intramembrane serine protease</fullName>
    </submittedName>
</protein>
<accession>A0ABU9BRY9</accession>
<reference evidence="10 11" key="1">
    <citation type="submission" date="2024-04" db="EMBL/GenBank/DDBJ databases">
        <title>Novel species of the genus Ideonella isolated from streams.</title>
        <authorList>
            <person name="Lu H."/>
        </authorList>
    </citation>
    <scope>NUCLEOTIDE SEQUENCE [LARGE SCALE GENOMIC DNA]</scope>
    <source>
        <strain evidence="10 11">DXS29W</strain>
    </source>
</reference>
<keyword evidence="11" id="KW-1185">Reference proteome</keyword>
<dbReference type="PANTHER" id="PTHR43731:SF14">
    <property type="entry name" value="PRESENILIN-ASSOCIATED RHOMBOID-LIKE PROTEIN, MITOCHONDRIAL"/>
    <property type="match status" value="1"/>
</dbReference>
<dbReference type="Proteomes" id="UP001371218">
    <property type="component" value="Unassembled WGS sequence"/>
</dbReference>
<dbReference type="InterPro" id="IPR022764">
    <property type="entry name" value="Peptidase_S54_rhomboid_dom"/>
</dbReference>
<feature type="transmembrane region" description="Helical" evidence="8">
    <location>
        <begin position="149"/>
        <end position="170"/>
    </location>
</feature>
<dbReference type="GO" id="GO:0008233">
    <property type="term" value="F:peptidase activity"/>
    <property type="evidence" value="ECO:0007669"/>
    <property type="project" value="UniProtKB-KW"/>
</dbReference>
<organism evidence="10 11">
    <name type="scientific">Ideonella lacteola</name>
    <dbReference type="NCBI Taxonomy" id="2984193"/>
    <lineage>
        <taxon>Bacteria</taxon>
        <taxon>Pseudomonadati</taxon>
        <taxon>Pseudomonadota</taxon>
        <taxon>Betaproteobacteria</taxon>
        <taxon>Burkholderiales</taxon>
        <taxon>Sphaerotilaceae</taxon>
        <taxon>Ideonella</taxon>
    </lineage>
</organism>